<organism evidence="1 2">
    <name type="scientific">Leptospira ellisii</name>
    <dbReference type="NCBI Taxonomy" id="2023197"/>
    <lineage>
        <taxon>Bacteria</taxon>
        <taxon>Pseudomonadati</taxon>
        <taxon>Spirochaetota</taxon>
        <taxon>Spirochaetia</taxon>
        <taxon>Leptospirales</taxon>
        <taxon>Leptospiraceae</taxon>
        <taxon>Leptospira</taxon>
    </lineage>
</organism>
<evidence type="ECO:0000313" key="1">
    <source>
        <dbReference type="EMBL" id="MDV6235099.1"/>
    </source>
</evidence>
<reference evidence="1 2" key="1">
    <citation type="journal article" date="2018" name="Microb. Genom.">
        <title>Deciphering the unexplored Leptospira diversity from soils uncovers genomic evolution to virulence.</title>
        <authorList>
            <person name="Thibeaux R."/>
            <person name="Iraola G."/>
            <person name="Ferres I."/>
            <person name="Bierque E."/>
            <person name="Girault D."/>
            <person name="Soupe-Gilbert M.E."/>
            <person name="Picardeau M."/>
            <person name="Goarant C."/>
        </authorList>
    </citation>
    <scope>NUCLEOTIDE SEQUENCE [LARGE SCALE GENOMIC DNA]</scope>
    <source>
        <strain evidence="1 2">ATI7-C-A5</strain>
    </source>
</reference>
<dbReference type="Proteomes" id="UP000232122">
    <property type="component" value="Unassembled WGS sequence"/>
</dbReference>
<feature type="non-terminal residue" evidence="1">
    <location>
        <position position="1"/>
    </location>
</feature>
<protein>
    <submittedName>
        <fullName evidence="1">Uncharacterized protein</fullName>
    </submittedName>
</protein>
<sequence length="60" mass="7076">EPGVTRLGAAATDAKHIHLLEYCGGYEARPKLDLWSTRFAEVPYGDDWERRKEYRYILKY</sequence>
<name>A0AAE4TX36_9LEPT</name>
<proteinExistence type="predicted"/>
<keyword evidence="2" id="KW-1185">Reference proteome</keyword>
<gene>
    <name evidence="1" type="ORF">CH379_005595</name>
</gene>
<evidence type="ECO:0000313" key="2">
    <source>
        <dbReference type="Proteomes" id="UP000232122"/>
    </source>
</evidence>
<comment type="caution">
    <text evidence="1">The sequence shown here is derived from an EMBL/GenBank/DDBJ whole genome shotgun (WGS) entry which is preliminary data.</text>
</comment>
<dbReference type="RefSeq" id="WP_317572266.1">
    <property type="nucleotide sequence ID" value="NZ_NPEF02000005.1"/>
</dbReference>
<dbReference type="EMBL" id="NPEF02000005">
    <property type="protein sequence ID" value="MDV6235099.1"/>
    <property type="molecule type" value="Genomic_DNA"/>
</dbReference>
<accession>A0AAE4TX36</accession>
<dbReference type="AlphaFoldDB" id="A0AAE4TX36"/>